<dbReference type="RefSeq" id="WP_067616938.1">
    <property type="nucleotide sequence ID" value="NZ_MAGO01000004.1"/>
</dbReference>
<dbReference type="Proteomes" id="UP000093080">
    <property type="component" value="Unassembled WGS sequence"/>
</dbReference>
<feature type="transmembrane region" description="Helical" evidence="5">
    <location>
        <begin position="180"/>
        <end position="196"/>
    </location>
</feature>
<sequence length="438" mass="50141">MCFEQNLENESLKIPNIFKKQMSSLAIKIPRIFYYLGCLTIAQMIFRPAFSTTLSDYLFFISLIFALINITIKSEEIKYNIPNGLTIGVYLFLINLFLTLLFVDDSHLVKFSTIVAVKFLYLILIWFWLSMNILRTPSQVKFALICFGISCAISAVYGVFENPQYLWQRPKGMADHVNQFGATCGMGTILGFSYLWNTIRDFTKQNKTQLLVFLFIFISCLAGLYVSESLGSLLAVGVALLVWTILKGARLKKIIVVSLGILACWIFLLHQAQYNKYSIAQRFKRETNLNNRNATLTSRLLTYRVALERIFHNPLIGEGIGKKLNETGYEVHNIFLKVLFECGFIAMFGFVLILYSSFKHLIFLFNNSQSTEEKQLSIALLLCFIVYFVICLKEPIFYNRFGWLPIALALALNDILATKEAHLHARQPNISSSEISFF</sequence>
<feature type="domain" description="O-antigen ligase-related" evidence="6">
    <location>
        <begin position="216"/>
        <end position="351"/>
    </location>
</feature>
<feature type="transmembrane region" description="Helical" evidence="5">
    <location>
        <begin position="32"/>
        <end position="50"/>
    </location>
</feature>
<dbReference type="AlphaFoldDB" id="A0A1B9F6N7"/>
<dbReference type="Pfam" id="PF04932">
    <property type="entry name" value="Wzy_C"/>
    <property type="match status" value="1"/>
</dbReference>
<keyword evidence="3 5" id="KW-1133">Transmembrane helix</keyword>
<gene>
    <name evidence="7" type="ORF">DBT_0969</name>
</gene>
<keyword evidence="2 5" id="KW-0812">Transmembrane</keyword>
<dbReference type="OrthoDB" id="5115920at2"/>
<feature type="transmembrane region" description="Helical" evidence="5">
    <location>
        <begin position="334"/>
        <end position="355"/>
    </location>
</feature>
<evidence type="ECO:0000313" key="8">
    <source>
        <dbReference type="Proteomes" id="UP000093080"/>
    </source>
</evidence>
<evidence type="ECO:0000256" key="2">
    <source>
        <dbReference type="ARBA" id="ARBA00022692"/>
    </source>
</evidence>
<dbReference type="GO" id="GO:0016020">
    <property type="term" value="C:membrane"/>
    <property type="evidence" value="ECO:0007669"/>
    <property type="project" value="UniProtKB-SubCell"/>
</dbReference>
<feature type="transmembrane region" description="Helical" evidence="5">
    <location>
        <begin position="109"/>
        <end position="130"/>
    </location>
</feature>
<proteinExistence type="predicted"/>
<keyword evidence="4 5" id="KW-0472">Membrane</keyword>
<feature type="transmembrane region" description="Helical" evidence="5">
    <location>
        <begin position="56"/>
        <end position="72"/>
    </location>
</feature>
<feature type="transmembrane region" description="Helical" evidence="5">
    <location>
        <begin position="142"/>
        <end position="160"/>
    </location>
</feature>
<comment type="caution">
    <text evidence="7">The sequence shown here is derived from an EMBL/GenBank/DDBJ whole genome shotgun (WGS) entry which is preliminary data.</text>
</comment>
<keyword evidence="8" id="KW-1185">Reference proteome</keyword>
<feature type="transmembrane region" description="Helical" evidence="5">
    <location>
        <begin position="254"/>
        <end position="272"/>
    </location>
</feature>
<dbReference type="EMBL" id="MAGO01000004">
    <property type="protein sequence ID" value="OCC15618.1"/>
    <property type="molecule type" value="Genomic_DNA"/>
</dbReference>
<feature type="transmembrane region" description="Helical" evidence="5">
    <location>
        <begin position="376"/>
        <end position="395"/>
    </location>
</feature>
<dbReference type="PANTHER" id="PTHR37422">
    <property type="entry name" value="TEICHURONIC ACID BIOSYNTHESIS PROTEIN TUAE"/>
    <property type="match status" value="1"/>
</dbReference>
<dbReference type="STRING" id="1156395.DBT_0969"/>
<name>A0A1B9F6N7_9BACT</name>
<evidence type="ECO:0000256" key="5">
    <source>
        <dbReference type="SAM" id="Phobius"/>
    </source>
</evidence>
<evidence type="ECO:0000256" key="3">
    <source>
        <dbReference type="ARBA" id="ARBA00022989"/>
    </source>
</evidence>
<accession>A0A1B9F6N7</accession>
<evidence type="ECO:0000259" key="6">
    <source>
        <dbReference type="Pfam" id="PF04932"/>
    </source>
</evidence>
<organism evidence="7 8">
    <name type="scientific">Dissulfuribacter thermophilus</name>
    <dbReference type="NCBI Taxonomy" id="1156395"/>
    <lineage>
        <taxon>Bacteria</taxon>
        <taxon>Pseudomonadati</taxon>
        <taxon>Thermodesulfobacteriota</taxon>
        <taxon>Dissulfuribacteria</taxon>
        <taxon>Dissulfuribacterales</taxon>
        <taxon>Dissulfuribacteraceae</taxon>
        <taxon>Dissulfuribacter</taxon>
    </lineage>
</organism>
<dbReference type="PANTHER" id="PTHR37422:SF13">
    <property type="entry name" value="LIPOPOLYSACCHARIDE BIOSYNTHESIS PROTEIN PA4999-RELATED"/>
    <property type="match status" value="1"/>
</dbReference>
<comment type="subcellular location">
    <subcellularLocation>
        <location evidence="1">Membrane</location>
        <topology evidence="1">Multi-pass membrane protein</topology>
    </subcellularLocation>
</comment>
<feature type="transmembrane region" description="Helical" evidence="5">
    <location>
        <begin position="208"/>
        <end position="226"/>
    </location>
</feature>
<reference evidence="7 8" key="1">
    <citation type="submission" date="2016-06" db="EMBL/GenBank/DDBJ databases">
        <title>Respiratory ammonification of nitrate coupled to the oxidation of elemental sulfur in deep-sea autotrophic thermophilic bacteria.</title>
        <authorList>
            <person name="Slobodkina G.B."/>
            <person name="Mardanov A.V."/>
            <person name="Ravin N.V."/>
            <person name="Frolova A.A."/>
            <person name="Viryasiv M.B."/>
            <person name="Chernyh N.A."/>
            <person name="Bonch-Osmolovskaya E.A."/>
            <person name="Slobodkin A.I."/>
        </authorList>
    </citation>
    <scope>NUCLEOTIDE SEQUENCE [LARGE SCALE GENOMIC DNA]</scope>
    <source>
        <strain evidence="7 8">S69</strain>
    </source>
</reference>
<protein>
    <submittedName>
        <fullName evidence="7">O-antigen polymerase</fullName>
    </submittedName>
</protein>
<evidence type="ECO:0000256" key="4">
    <source>
        <dbReference type="ARBA" id="ARBA00023136"/>
    </source>
</evidence>
<feature type="transmembrane region" description="Helical" evidence="5">
    <location>
        <begin position="84"/>
        <end position="103"/>
    </location>
</feature>
<dbReference type="InterPro" id="IPR051533">
    <property type="entry name" value="WaaL-like"/>
</dbReference>
<dbReference type="InterPro" id="IPR007016">
    <property type="entry name" value="O-antigen_ligase-rel_domated"/>
</dbReference>
<evidence type="ECO:0000313" key="7">
    <source>
        <dbReference type="EMBL" id="OCC15618.1"/>
    </source>
</evidence>
<evidence type="ECO:0000256" key="1">
    <source>
        <dbReference type="ARBA" id="ARBA00004141"/>
    </source>
</evidence>